<keyword evidence="2" id="KW-1185">Reference proteome</keyword>
<protein>
    <submittedName>
        <fullName evidence="1">Uncharacterized protein</fullName>
    </submittedName>
</protein>
<comment type="caution">
    <text evidence="1">The sequence shown here is derived from an EMBL/GenBank/DDBJ whole genome shotgun (WGS) entry which is preliminary data.</text>
</comment>
<evidence type="ECO:0000313" key="1">
    <source>
        <dbReference type="EMBL" id="KAJ8723227.1"/>
    </source>
</evidence>
<gene>
    <name evidence="1" type="ORF">PYW08_003139</name>
</gene>
<name>A0ACC2QSX4_9NEOP</name>
<proteinExistence type="predicted"/>
<dbReference type="EMBL" id="CM056790">
    <property type="protein sequence ID" value="KAJ8723227.1"/>
    <property type="molecule type" value="Genomic_DNA"/>
</dbReference>
<dbReference type="Proteomes" id="UP001231649">
    <property type="component" value="Chromosome 14"/>
</dbReference>
<organism evidence="1 2">
    <name type="scientific">Mythimna loreyi</name>
    <dbReference type="NCBI Taxonomy" id="667449"/>
    <lineage>
        <taxon>Eukaryota</taxon>
        <taxon>Metazoa</taxon>
        <taxon>Ecdysozoa</taxon>
        <taxon>Arthropoda</taxon>
        <taxon>Hexapoda</taxon>
        <taxon>Insecta</taxon>
        <taxon>Pterygota</taxon>
        <taxon>Neoptera</taxon>
        <taxon>Endopterygota</taxon>
        <taxon>Lepidoptera</taxon>
        <taxon>Glossata</taxon>
        <taxon>Ditrysia</taxon>
        <taxon>Noctuoidea</taxon>
        <taxon>Noctuidae</taxon>
        <taxon>Noctuinae</taxon>
        <taxon>Hadenini</taxon>
        <taxon>Mythimna</taxon>
    </lineage>
</organism>
<sequence length="242" mass="27533">MMGIKLILLCAFIIGAQAIQAPKLTLCKRDDSVCLTKTANVIYKQAIQGVRELNLENLDPMHQDKIQGDLTGIKYELTNTTIKGSKDCDVLNMKLDLQKSKLHFDMSCPYFEMFGFYDISGKILSIPITGNGDFRIQCKEYYIKFNADTKISQRKDGKKYISMKSYQVFSELKGGMVSNLTNLFNGKQKELAEKVLQFVNKNWKPVADELQAPVFSANVKKLLKNFNKYLKSVPLDQILVDF</sequence>
<reference evidence="1" key="1">
    <citation type="submission" date="2023-03" db="EMBL/GenBank/DDBJ databases">
        <title>Chromosome-level genomes of two armyworms, Mythimna separata and Mythimna loreyi, provide insights into the biosynthesis and reception of sex pheromones.</title>
        <authorList>
            <person name="Zhao H."/>
        </authorList>
    </citation>
    <scope>NUCLEOTIDE SEQUENCE</scope>
    <source>
        <strain evidence="1">BeijingLab</strain>
    </source>
</reference>
<evidence type="ECO:0000313" key="2">
    <source>
        <dbReference type="Proteomes" id="UP001231649"/>
    </source>
</evidence>
<accession>A0ACC2QSX4</accession>